<dbReference type="FunFam" id="2.10.70.100:FF:000001">
    <property type="entry name" value="Sensory transduction histidine kinase"/>
    <property type="match status" value="1"/>
</dbReference>
<keyword evidence="10" id="KW-0547">Nucleotide-binding</keyword>
<dbReference type="SMART" id="SM00091">
    <property type="entry name" value="PAS"/>
    <property type="match status" value="4"/>
</dbReference>
<dbReference type="PANTHER" id="PTHR43304">
    <property type="entry name" value="PHYTOCHROME-LIKE PROTEIN CPH1"/>
    <property type="match status" value="1"/>
</dbReference>
<dbReference type="Pfam" id="PF08447">
    <property type="entry name" value="PAS_3"/>
    <property type="match status" value="2"/>
</dbReference>
<evidence type="ECO:0000256" key="1">
    <source>
        <dbReference type="ARBA" id="ARBA00000085"/>
    </source>
</evidence>
<evidence type="ECO:0000256" key="10">
    <source>
        <dbReference type="ARBA" id="ARBA00022741"/>
    </source>
</evidence>
<evidence type="ECO:0000313" key="19">
    <source>
        <dbReference type="Proteomes" id="UP000006663"/>
    </source>
</evidence>
<evidence type="ECO:0000256" key="5">
    <source>
        <dbReference type="ARBA" id="ARBA00022519"/>
    </source>
</evidence>
<keyword evidence="7" id="KW-0808">Transferase</keyword>
<dbReference type="OrthoDB" id="106630at2157"/>
<evidence type="ECO:0000256" key="9">
    <source>
        <dbReference type="ARBA" id="ARBA00022737"/>
    </source>
</evidence>
<dbReference type="InterPro" id="IPR036890">
    <property type="entry name" value="HATPase_C_sf"/>
</dbReference>
<dbReference type="Gene3D" id="2.10.70.100">
    <property type="match status" value="1"/>
</dbReference>
<dbReference type="PANTHER" id="PTHR43304:SF1">
    <property type="entry name" value="PAC DOMAIN-CONTAINING PROTEIN"/>
    <property type="match status" value="1"/>
</dbReference>
<dbReference type="SMART" id="SM00387">
    <property type="entry name" value="HATPase_c"/>
    <property type="match status" value="1"/>
</dbReference>
<evidence type="ECO:0000256" key="7">
    <source>
        <dbReference type="ARBA" id="ARBA00022679"/>
    </source>
</evidence>
<evidence type="ECO:0000259" key="15">
    <source>
        <dbReference type="PROSITE" id="PS50112"/>
    </source>
</evidence>
<evidence type="ECO:0000256" key="4">
    <source>
        <dbReference type="ARBA" id="ARBA00022475"/>
    </source>
</evidence>
<keyword evidence="9" id="KW-0677">Repeat</keyword>
<dbReference type="Gene3D" id="3.30.565.10">
    <property type="entry name" value="Histidine kinase-like ATPase, C-terminal domain"/>
    <property type="match status" value="1"/>
</dbReference>
<evidence type="ECO:0000256" key="6">
    <source>
        <dbReference type="ARBA" id="ARBA00022553"/>
    </source>
</evidence>
<proteinExistence type="predicted"/>
<dbReference type="STRING" id="469382.Hbor_23440"/>
<comment type="catalytic activity">
    <reaction evidence="1">
        <text>ATP + protein L-histidine = ADP + protein N-phospho-L-histidine.</text>
        <dbReference type="EC" id="2.7.13.3"/>
    </reaction>
</comment>
<evidence type="ECO:0000313" key="18">
    <source>
        <dbReference type="EMBL" id="ELY24176.1"/>
    </source>
</evidence>
<dbReference type="InterPro" id="IPR001610">
    <property type="entry name" value="PAC"/>
</dbReference>
<protein>
    <recommendedName>
        <fullName evidence="3">histidine kinase</fullName>
        <ecNumber evidence="3">2.7.13.3</ecNumber>
    </recommendedName>
</protein>
<keyword evidence="8" id="KW-0812">Transmembrane</keyword>
<dbReference type="SMART" id="SM00086">
    <property type="entry name" value="PAC"/>
    <property type="match status" value="4"/>
</dbReference>
<reference evidence="17 19" key="1">
    <citation type="journal article" date="2009" name="Stand. Genomic Sci.">
        <title>Complete genome sequence of Halogeometricum borinquense type strain (PR3).</title>
        <authorList>
            <person name="Malfatti S."/>
            <person name="Tindall B.J."/>
            <person name="Schneider S."/>
            <person name="Fahnrich R."/>
            <person name="Lapidus A."/>
            <person name="Labuttii K."/>
            <person name="Copeland A."/>
            <person name="Glavina Del Rio T."/>
            <person name="Nolan M."/>
            <person name="Chen F."/>
            <person name="Lucas S."/>
            <person name="Tice H."/>
            <person name="Cheng J.F."/>
            <person name="Bruce D."/>
            <person name="Goodwin L."/>
            <person name="Pitluck S."/>
            <person name="Anderson I."/>
            <person name="Pati A."/>
            <person name="Ivanova N."/>
            <person name="Mavromatis K."/>
            <person name="Chen A."/>
            <person name="Palaniappan K."/>
            <person name="D'haeseleer P."/>
            <person name="Goker M."/>
            <person name="Bristow J."/>
            <person name="Eisen J.A."/>
            <person name="Markowitz V."/>
            <person name="Hugenholtz P."/>
            <person name="Kyrpides N.C."/>
            <person name="Klenk H.P."/>
            <person name="Chain P."/>
        </authorList>
    </citation>
    <scope>NUCLEOTIDE SEQUENCE [LARGE SCALE GENOMIC DNA]</scope>
    <source>
        <strain evidence="19">ATCC 700274 / DSM 11551 / JCM 10706 / KCTC 4070 / PR3</strain>
        <strain evidence="17">PR 3</strain>
    </source>
</reference>
<evidence type="ECO:0000256" key="8">
    <source>
        <dbReference type="ARBA" id="ARBA00022692"/>
    </source>
</evidence>
<evidence type="ECO:0000259" key="14">
    <source>
        <dbReference type="PROSITE" id="PS50109"/>
    </source>
</evidence>
<dbReference type="InterPro" id="IPR000700">
    <property type="entry name" value="PAS-assoc_C"/>
</dbReference>
<dbReference type="SUPFAM" id="SSF55785">
    <property type="entry name" value="PYP-like sensor domain (PAS domain)"/>
    <property type="match status" value="4"/>
</dbReference>
<dbReference type="eggNOG" id="arCOG02352">
    <property type="taxonomic scope" value="Archaea"/>
</dbReference>
<dbReference type="HOGENOM" id="CLU_000445_114_58_2"/>
<dbReference type="InterPro" id="IPR035965">
    <property type="entry name" value="PAS-like_dom_sf"/>
</dbReference>
<dbReference type="PATRIC" id="fig|469382.19.peg.3303"/>
<dbReference type="PROSITE" id="PS50113">
    <property type="entry name" value="PAC"/>
    <property type="match status" value="2"/>
</dbReference>
<feature type="domain" description="PAS" evidence="15">
    <location>
        <begin position="373"/>
        <end position="443"/>
    </location>
</feature>
<dbReference type="GO" id="GO:0006355">
    <property type="term" value="P:regulation of DNA-templated transcription"/>
    <property type="evidence" value="ECO:0007669"/>
    <property type="project" value="InterPro"/>
</dbReference>
<feature type="domain" description="PAC" evidence="16">
    <location>
        <begin position="198"/>
        <end position="248"/>
    </location>
</feature>
<keyword evidence="19" id="KW-1185">Reference proteome</keyword>
<sequence length="709" mass="79127">MVDQSLDSYRLELALENLGAVLWEWDPETDTAVTHPSADGFFGRDISSFDELSEIIHPEDREQVVETLESSLETGASFNIEFRILVDDEVQVIETRGSIRREPEMGSPRVVGIATDITERKRRETEFQTIVEQSSDVIAVVDDTGVIEYVSPAVRRVFGYETDEILGANISDLIYPPDRDDALPVLLGSGMTDKNSPERVEYRLRHGDGSVRWVESRVSPRGDAMSSNLVINTRDITERVEVEQNLKRADESRSLALEASQAGIWDWEIGSERVNWHSSCERVFRVPEGGFEGTYEAFARRVHDDDLPAVEAAINRTVNEGEPYHVDYRIIRDDGVERWITARGKVLSDSSGNPTRLLGVVIDITEQKEREQELKQYERIVETAPDPIYVLDETGDFTLVNEALAAAVGCSKEELIGTSIGDQLESADAEESLQRIMALSDEESDSPPLDLTLSTPDGTRDYEVNIALSGDDQRGDAPRTVGVARDVTDIKEHKRRLSVMDRVLRHNIRNKLNIILAHSNFLTEYPDQDIQNRAETILEAGESLESLSESARRFKASTHPNQSSIRTTNVADCVTHVVDEAQRQFPHATIRVHQEAEVWAEVHEAFELALTELVENAIRHSDRSAPTVEITVEKHESTVSVQVSDDGPGLTDMEQNVVLEGEETALEHGSGLGLWLVRWTIANSGGTIDVRNNDPTGTVVEARVPRDSS</sequence>
<dbReference type="SUPFAM" id="SSF55874">
    <property type="entry name" value="ATPase domain of HSP90 chaperone/DNA topoisomerase II/histidine kinase"/>
    <property type="match status" value="1"/>
</dbReference>
<keyword evidence="4" id="KW-1003">Cell membrane</keyword>
<keyword evidence="11" id="KW-0418">Kinase</keyword>
<accession>E4NQV7</accession>
<comment type="subcellular location">
    <subcellularLocation>
        <location evidence="2">Cell inner membrane</location>
        <topology evidence="2">Multi-pass membrane protein</topology>
    </subcellularLocation>
</comment>
<dbReference type="EC" id="2.7.13.3" evidence="3"/>
<dbReference type="InterPro" id="IPR000014">
    <property type="entry name" value="PAS"/>
</dbReference>
<keyword evidence="12" id="KW-1133">Transmembrane helix</keyword>
<evidence type="ECO:0000256" key="12">
    <source>
        <dbReference type="ARBA" id="ARBA00022989"/>
    </source>
</evidence>
<dbReference type="CDD" id="cd00130">
    <property type="entry name" value="PAS"/>
    <property type="match status" value="4"/>
</dbReference>
<dbReference type="KEGG" id="hbo:Hbor_23440"/>
<dbReference type="Proteomes" id="UP000011585">
    <property type="component" value="Unassembled WGS sequence"/>
</dbReference>
<keyword evidence="13" id="KW-0472">Membrane</keyword>
<dbReference type="EMBL" id="CP001690">
    <property type="protein sequence ID" value="ADQ67904.1"/>
    <property type="molecule type" value="Genomic_DNA"/>
</dbReference>
<dbReference type="Proteomes" id="UP000006663">
    <property type="component" value="Chromosome"/>
</dbReference>
<reference evidence="18 20" key="2">
    <citation type="journal article" date="2014" name="PLoS Genet.">
        <title>Phylogenetically driven sequencing of extremely halophilic archaea reveals strategies for static and dynamic osmo-response.</title>
        <authorList>
            <person name="Becker E.A."/>
            <person name="Seitzer P.M."/>
            <person name="Tritt A."/>
            <person name="Larsen D."/>
            <person name="Krusor M."/>
            <person name="Yao A.I."/>
            <person name="Wu D."/>
            <person name="Madern D."/>
            <person name="Eisen J.A."/>
            <person name="Darling A.E."/>
            <person name="Facciotti M.T."/>
        </authorList>
    </citation>
    <scope>NUCLEOTIDE SEQUENCE [LARGE SCALE GENOMIC DNA]</scope>
    <source>
        <strain evidence="18 20">DSM 11551</strain>
    </source>
</reference>
<evidence type="ECO:0000313" key="20">
    <source>
        <dbReference type="Proteomes" id="UP000011585"/>
    </source>
</evidence>
<evidence type="ECO:0000259" key="16">
    <source>
        <dbReference type="PROSITE" id="PS50113"/>
    </source>
</evidence>
<gene>
    <name evidence="17" type="ordered locus">Hbor_23440</name>
    <name evidence="18" type="ORF">C499_16722</name>
</gene>
<feature type="domain" description="PAC" evidence="16">
    <location>
        <begin position="324"/>
        <end position="376"/>
    </location>
</feature>
<feature type="domain" description="PAS" evidence="15">
    <location>
        <begin position="40"/>
        <end position="75"/>
    </location>
</feature>
<dbReference type="AlphaFoldDB" id="E4NQV7"/>
<dbReference type="InterPro" id="IPR013767">
    <property type="entry name" value="PAS_fold"/>
</dbReference>
<dbReference type="PROSITE" id="PS50112">
    <property type="entry name" value="PAS"/>
    <property type="match status" value="3"/>
</dbReference>
<dbReference type="NCBIfam" id="TIGR00229">
    <property type="entry name" value="sensory_box"/>
    <property type="match status" value="4"/>
</dbReference>
<organism evidence="17 19">
    <name type="scientific">Halogeometricum borinquense (strain ATCC 700274 / DSM 11551 / JCM 10706 / KCTC 4070 / PR3)</name>
    <dbReference type="NCBI Taxonomy" id="469382"/>
    <lineage>
        <taxon>Archaea</taxon>
        <taxon>Methanobacteriati</taxon>
        <taxon>Methanobacteriota</taxon>
        <taxon>Stenosarchaea group</taxon>
        <taxon>Halobacteria</taxon>
        <taxon>Halobacteriales</taxon>
        <taxon>Haloferacaceae</taxon>
        <taxon>Halogeometricum</taxon>
    </lineage>
</organism>
<feature type="domain" description="PAS" evidence="15">
    <location>
        <begin position="123"/>
        <end position="180"/>
    </location>
</feature>
<name>E4NQV7_HALBP</name>
<dbReference type="EMBL" id="AOHT01000050">
    <property type="protein sequence ID" value="ELY24176.1"/>
    <property type="molecule type" value="Genomic_DNA"/>
</dbReference>
<dbReference type="RefSeq" id="WP_006056640.1">
    <property type="nucleotide sequence ID" value="NC_014729.1"/>
</dbReference>
<dbReference type="Pfam" id="PF00989">
    <property type="entry name" value="PAS"/>
    <property type="match status" value="2"/>
</dbReference>
<evidence type="ECO:0000256" key="13">
    <source>
        <dbReference type="ARBA" id="ARBA00023136"/>
    </source>
</evidence>
<evidence type="ECO:0000256" key="11">
    <source>
        <dbReference type="ARBA" id="ARBA00022777"/>
    </source>
</evidence>
<dbReference type="GO" id="GO:0005886">
    <property type="term" value="C:plasma membrane"/>
    <property type="evidence" value="ECO:0007669"/>
    <property type="project" value="UniProtKB-SubCell"/>
</dbReference>
<dbReference type="InterPro" id="IPR003594">
    <property type="entry name" value="HATPase_dom"/>
</dbReference>
<dbReference type="eggNOG" id="arCOG02364">
    <property type="taxonomic scope" value="Archaea"/>
</dbReference>
<evidence type="ECO:0000256" key="3">
    <source>
        <dbReference type="ARBA" id="ARBA00012438"/>
    </source>
</evidence>
<dbReference type="InterPro" id="IPR013655">
    <property type="entry name" value="PAS_fold_3"/>
</dbReference>
<dbReference type="PROSITE" id="PS50109">
    <property type="entry name" value="HIS_KIN"/>
    <property type="match status" value="1"/>
</dbReference>
<dbReference type="Gene3D" id="3.30.450.20">
    <property type="entry name" value="PAS domain"/>
    <property type="match status" value="4"/>
</dbReference>
<dbReference type="InterPro" id="IPR005467">
    <property type="entry name" value="His_kinase_dom"/>
</dbReference>
<dbReference type="eggNOG" id="arCOG02329">
    <property type="taxonomic scope" value="Archaea"/>
</dbReference>
<keyword evidence="6" id="KW-0597">Phosphoprotein</keyword>
<dbReference type="Pfam" id="PF02518">
    <property type="entry name" value="HATPase_c"/>
    <property type="match status" value="1"/>
</dbReference>
<dbReference type="GO" id="GO:0004673">
    <property type="term" value="F:protein histidine kinase activity"/>
    <property type="evidence" value="ECO:0007669"/>
    <property type="project" value="UniProtKB-EC"/>
</dbReference>
<keyword evidence="5" id="KW-0997">Cell inner membrane</keyword>
<dbReference type="InterPro" id="IPR052162">
    <property type="entry name" value="Sensor_kinase/Photoreceptor"/>
</dbReference>
<dbReference type="GO" id="GO:0000166">
    <property type="term" value="F:nucleotide binding"/>
    <property type="evidence" value="ECO:0007669"/>
    <property type="project" value="UniProtKB-KW"/>
</dbReference>
<evidence type="ECO:0000256" key="2">
    <source>
        <dbReference type="ARBA" id="ARBA00004429"/>
    </source>
</evidence>
<dbReference type="GeneID" id="9994163"/>
<feature type="domain" description="Histidine kinase" evidence="14">
    <location>
        <begin position="503"/>
        <end position="708"/>
    </location>
</feature>
<evidence type="ECO:0000313" key="17">
    <source>
        <dbReference type="EMBL" id="ADQ67904.1"/>
    </source>
</evidence>